<comment type="caution">
    <text evidence="3">The sequence shown here is derived from an EMBL/GenBank/DDBJ whole genome shotgun (WGS) entry which is preliminary data.</text>
</comment>
<name>A0A9P3G4M4_9APHY</name>
<dbReference type="EMBL" id="BPQB01000006">
    <property type="protein sequence ID" value="GJE87495.1"/>
    <property type="molecule type" value="Genomic_DNA"/>
</dbReference>
<proteinExistence type="predicted"/>
<evidence type="ECO:0000256" key="1">
    <source>
        <dbReference type="SAM" id="MobiDB-lite"/>
    </source>
</evidence>
<evidence type="ECO:0000313" key="3">
    <source>
        <dbReference type="EMBL" id="GJE87495.1"/>
    </source>
</evidence>
<organism evidence="3 4">
    <name type="scientific">Phanerochaete sordida</name>
    <dbReference type="NCBI Taxonomy" id="48140"/>
    <lineage>
        <taxon>Eukaryota</taxon>
        <taxon>Fungi</taxon>
        <taxon>Dikarya</taxon>
        <taxon>Basidiomycota</taxon>
        <taxon>Agaricomycotina</taxon>
        <taxon>Agaricomycetes</taxon>
        <taxon>Polyporales</taxon>
        <taxon>Phanerochaetaceae</taxon>
        <taxon>Phanerochaete</taxon>
    </lineage>
</organism>
<protein>
    <submittedName>
        <fullName evidence="3">F-box protein</fullName>
    </submittedName>
</protein>
<dbReference type="AlphaFoldDB" id="A0A9P3G4M4"/>
<dbReference type="Pfam" id="PF12937">
    <property type="entry name" value="F-box-like"/>
    <property type="match status" value="1"/>
</dbReference>
<keyword evidence="4" id="KW-1185">Reference proteome</keyword>
<sequence>MAHVSAHPSLSCGGRHELEKQYHHARLHVAQLARRLNATSPAVALPDELLVEIFKWLTVSHSQSISTVYDCYRWISATHVCHRWRTVALDASSLWTDISVHGKLDCTRMFLSRSKHQPLSVAGDVGRDTANPAGAGFRAWETVFQHAARIERLSLMYREEISSAFQERLARFIRASPKEFPLLKALSIDRGNSPITQLPPLLELLGAHSPLEELRARSLPLPTLAPVLPPTLKHLYLTDFGHRAPVPEMWAALLAALRALPRLETLSLQDGLPADPHAGFHAAPHAPLPAPPPLPLPRLRTLHALCSAPGQGAAVATFFATLAPPPAARLRVAVTGDPLRFPQHDLPAVGAALGAHLAAAAAAAPATALRALSVQRAPDPAGAVALHAWRASAGLAHAGLVPPGLLHAPPALALRLRNYAPTAAHAFAGVLPRLPLHALRTLVLDGAGAEPGAGGWRAAFAQARDVRALAVAGGAVQALPEALHPHQGALVLFPRLEELKLYDVEFLVHTDDGEGDGWWSHAAWFGAFVDALHARTALRPGLRLAKLYVERSVRVTSDEVDELRRHVGEVIWDGVTGDEPGAVDFSSGSESEDDEDYL</sequence>
<feature type="domain" description="F-box" evidence="2">
    <location>
        <begin position="44"/>
        <end position="99"/>
    </location>
</feature>
<dbReference type="Proteomes" id="UP000703269">
    <property type="component" value="Unassembled WGS sequence"/>
</dbReference>
<dbReference type="OrthoDB" id="3181669at2759"/>
<dbReference type="Gene3D" id="1.20.1280.50">
    <property type="match status" value="1"/>
</dbReference>
<evidence type="ECO:0000313" key="4">
    <source>
        <dbReference type="Proteomes" id="UP000703269"/>
    </source>
</evidence>
<dbReference type="InterPro" id="IPR001810">
    <property type="entry name" value="F-box_dom"/>
</dbReference>
<feature type="region of interest" description="Disordered" evidence="1">
    <location>
        <begin position="578"/>
        <end position="598"/>
    </location>
</feature>
<gene>
    <name evidence="3" type="ORF">PsYK624_035780</name>
</gene>
<reference evidence="3 4" key="1">
    <citation type="submission" date="2021-08" db="EMBL/GenBank/DDBJ databases">
        <title>Draft Genome Sequence of Phanerochaete sordida strain YK-624.</title>
        <authorList>
            <person name="Mori T."/>
            <person name="Dohra H."/>
            <person name="Suzuki T."/>
            <person name="Kawagishi H."/>
            <person name="Hirai H."/>
        </authorList>
    </citation>
    <scope>NUCLEOTIDE SEQUENCE [LARGE SCALE GENOMIC DNA]</scope>
    <source>
        <strain evidence="3 4">YK-624</strain>
    </source>
</reference>
<dbReference type="SUPFAM" id="SSF81383">
    <property type="entry name" value="F-box domain"/>
    <property type="match status" value="1"/>
</dbReference>
<dbReference type="InterPro" id="IPR036047">
    <property type="entry name" value="F-box-like_dom_sf"/>
</dbReference>
<evidence type="ECO:0000259" key="2">
    <source>
        <dbReference type="Pfam" id="PF12937"/>
    </source>
</evidence>
<accession>A0A9P3G4M4</accession>